<evidence type="ECO:0000313" key="1">
    <source>
        <dbReference type="EMBL" id="OHT14455.1"/>
    </source>
</evidence>
<dbReference type="GeneID" id="94849302"/>
<proteinExistence type="predicted"/>
<sequence length="157" mass="17857">MVLPKKDFQLINGVCNLKELEELDIEIRKGISKAVNCPELPISFFYTPKLKGGLGLTKLTDCFHIFNIKSFMLMKESEDANIKSSFEINKKEEIKYRKIINENENENDKNIFGIHIQDKKIIQAAKAKGTSCTMIKAALSGHKLKININQNRIDGTQ</sequence>
<accession>A0A1J4KT36</accession>
<comment type="caution">
    <text evidence="1">The sequence shown here is derived from an EMBL/GenBank/DDBJ whole genome shotgun (WGS) entry which is preliminary data.</text>
</comment>
<dbReference type="RefSeq" id="XP_068367591.1">
    <property type="nucleotide sequence ID" value="XM_068514598.1"/>
</dbReference>
<organism evidence="1 2">
    <name type="scientific">Tritrichomonas foetus</name>
    <dbReference type="NCBI Taxonomy" id="1144522"/>
    <lineage>
        <taxon>Eukaryota</taxon>
        <taxon>Metamonada</taxon>
        <taxon>Parabasalia</taxon>
        <taxon>Tritrichomonadida</taxon>
        <taxon>Tritrichomonadidae</taxon>
        <taxon>Tritrichomonas</taxon>
    </lineage>
</organism>
<reference evidence="1" key="1">
    <citation type="submission" date="2016-10" db="EMBL/GenBank/DDBJ databases">
        <authorList>
            <person name="Benchimol M."/>
            <person name="Almeida L.G."/>
            <person name="Vasconcelos A.T."/>
            <person name="Perreira-Neves A."/>
            <person name="Rosa I.A."/>
            <person name="Tasca T."/>
            <person name="Bogo M.R."/>
            <person name="de Souza W."/>
        </authorList>
    </citation>
    <scope>NUCLEOTIDE SEQUENCE [LARGE SCALE GENOMIC DNA]</scope>
    <source>
        <strain evidence="1">K</strain>
    </source>
</reference>
<dbReference type="Proteomes" id="UP000179807">
    <property type="component" value="Unassembled WGS sequence"/>
</dbReference>
<name>A0A1J4KT36_9EUKA</name>
<dbReference type="VEuPathDB" id="TrichDB:TRFO_43046"/>
<dbReference type="EMBL" id="MLAK01000367">
    <property type="protein sequence ID" value="OHT14455.1"/>
    <property type="molecule type" value="Genomic_DNA"/>
</dbReference>
<protein>
    <submittedName>
        <fullName evidence="1">Uncharacterized protein</fullName>
    </submittedName>
</protein>
<gene>
    <name evidence="1" type="ORF">TRFO_43046</name>
</gene>
<evidence type="ECO:0000313" key="2">
    <source>
        <dbReference type="Proteomes" id="UP000179807"/>
    </source>
</evidence>
<dbReference type="AlphaFoldDB" id="A0A1J4KT36"/>
<keyword evidence="2" id="KW-1185">Reference proteome</keyword>